<dbReference type="PhylomeDB" id="T1IN56"/>
<proteinExistence type="predicted"/>
<protein>
    <submittedName>
        <fullName evidence="2">Uncharacterized protein</fullName>
    </submittedName>
</protein>
<feature type="compositionally biased region" description="Basic residues" evidence="1">
    <location>
        <begin position="136"/>
        <end position="146"/>
    </location>
</feature>
<dbReference type="HOGENOM" id="CLU_399748_0_0_1"/>
<evidence type="ECO:0000313" key="3">
    <source>
        <dbReference type="Proteomes" id="UP000014500"/>
    </source>
</evidence>
<evidence type="ECO:0000313" key="2">
    <source>
        <dbReference type="EnsemblMetazoa" id="SMAR002431-PA"/>
    </source>
</evidence>
<dbReference type="EMBL" id="JH431145">
    <property type="status" value="NOT_ANNOTATED_CDS"/>
    <property type="molecule type" value="Genomic_DNA"/>
</dbReference>
<organism evidence="2 3">
    <name type="scientific">Strigamia maritima</name>
    <name type="common">European centipede</name>
    <name type="synonym">Geophilus maritimus</name>
    <dbReference type="NCBI Taxonomy" id="126957"/>
    <lineage>
        <taxon>Eukaryota</taxon>
        <taxon>Metazoa</taxon>
        <taxon>Ecdysozoa</taxon>
        <taxon>Arthropoda</taxon>
        <taxon>Myriapoda</taxon>
        <taxon>Chilopoda</taxon>
        <taxon>Pleurostigmophora</taxon>
        <taxon>Geophilomorpha</taxon>
        <taxon>Linotaeniidae</taxon>
        <taxon>Strigamia</taxon>
    </lineage>
</organism>
<dbReference type="AlphaFoldDB" id="T1IN56"/>
<accession>T1IN56</accession>
<dbReference type="Proteomes" id="UP000014500">
    <property type="component" value="Unassembled WGS sequence"/>
</dbReference>
<reference evidence="3" key="1">
    <citation type="submission" date="2011-05" db="EMBL/GenBank/DDBJ databases">
        <authorList>
            <person name="Richards S.R."/>
            <person name="Qu J."/>
            <person name="Jiang H."/>
            <person name="Jhangiani S.N."/>
            <person name="Agravi P."/>
            <person name="Goodspeed R."/>
            <person name="Gross S."/>
            <person name="Mandapat C."/>
            <person name="Jackson L."/>
            <person name="Mathew T."/>
            <person name="Pu L."/>
            <person name="Thornton R."/>
            <person name="Saada N."/>
            <person name="Wilczek-Boney K.B."/>
            <person name="Lee S."/>
            <person name="Kovar C."/>
            <person name="Wu Y."/>
            <person name="Scherer S.E."/>
            <person name="Worley K.C."/>
            <person name="Muzny D.M."/>
            <person name="Gibbs R."/>
        </authorList>
    </citation>
    <scope>NUCLEOTIDE SEQUENCE</scope>
    <source>
        <strain evidence="3">Brora</strain>
    </source>
</reference>
<name>T1IN56_STRMM</name>
<reference evidence="2" key="2">
    <citation type="submission" date="2015-02" db="UniProtKB">
        <authorList>
            <consortium name="EnsemblMetazoa"/>
        </authorList>
    </citation>
    <scope>IDENTIFICATION</scope>
</reference>
<dbReference type="EnsemblMetazoa" id="SMAR002431-RA">
    <property type="protein sequence ID" value="SMAR002431-PA"/>
    <property type="gene ID" value="SMAR002431"/>
</dbReference>
<feature type="region of interest" description="Disordered" evidence="1">
    <location>
        <begin position="136"/>
        <end position="158"/>
    </location>
</feature>
<sequence length="689" mass="81093">MNNRNFIEQTERKLQLTMPFMTKELIKSRAQEEWEKFQRKQIAKNVVNNNTMKTAPLQNRLCVISSFREKLNTLSSDFETQKPNSDAMFDMVYNLRPKARRTTNDVYNFDEESDEIPSTLPPLMSNVGKTRKNIQKTPKTTRKLKAKNQTSPKKQTRNRVRFEDNEKTRYVPIKTVAEVSTSRRQVAKRMDKFVLSPQNDETSPKKRYEPSKTFTEPAKRIKRMDKFVLSPKNDGKTPNKRYVPMKTFTEASTSRKQLTKRMDRSVLSPLNDEKTKENRYEPIGTFMEPINQLDKFVLLQQNDEKSPKKKYEPSKQSKRMDRFVLTPQNVEKTKENRYEPIETFMEPINQLDKFVLSPQNDEKTKENRYVPTKTFTQPSKRMNQSPQNDQIIPETQFNIDINEEQIESPTKSKNLTEKRVDIVAENEENSFSDINSNFMNEDVVEKEKYMKPLTFAIEKLTEKLNMPNSAMMNMGGRSNNIYWQITITNQTPTNLQETKWSTNKERKYIEKNELSEIYVEENNFSSLLIEKNSFFEEKTENNEGNDVISECGGQLEDPFRVIGEKLDNLDVLGAKILAKMHRFWVKTEKIFEEIDSLHYGLSFGRRRKRAAKIRPKIKLLFLNEVLYMVIERKDEHPINNHSTLSDLFDDAETNTDPLTHPLDNRTLLTLPDVHSIEDFFDHSDIFVYR</sequence>
<keyword evidence="3" id="KW-1185">Reference proteome</keyword>
<evidence type="ECO:0000256" key="1">
    <source>
        <dbReference type="SAM" id="MobiDB-lite"/>
    </source>
</evidence>